<proteinExistence type="inferred from homology"/>
<dbReference type="AlphaFoldDB" id="A0AA36IEU3"/>
<dbReference type="EMBL" id="CAUJNA010001231">
    <property type="protein sequence ID" value="CAJ1385405.1"/>
    <property type="molecule type" value="Genomic_DNA"/>
</dbReference>
<dbReference type="GO" id="GO:0016491">
    <property type="term" value="F:oxidoreductase activity"/>
    <property type="evidence" value="ECO:0007669"/>
    <property type="project" value="UniProtKB-KW"/>
</dbReference>
<comment type="caution">
    <text evidence="4">The sequence shown here is derived from an EMBL/GenBank/DDBJ whole genome shotgun (WGS) entry which is preliminary data.</text>
</comment>
<sequence length="580" mass="63222">MPKSKWFPKFKKELPRADGKVFVITGTTSGTGFVAAWVVAELGGEVLLLNRPSQRVTDSMESLKEIVPDGKFSNIACDLQDFESVRKAAAEIKSQYSKIYCLANNAGIMATPDKATKDGYDTQMQTNHLSHFLLTAELFPLLEAEAEQTGDARIVNHSSLGRLHTVNKGLEEKYFGKNGGNLGGDSIKLMGGACYHRYFQTKLANSVFTYALHEKLKVRNSKVRSLCAHPGGSMTNLANGLKHGCCTDCCLSCLMPSLLQSPEDGSMGLVKCMVATDAQSGVLYGPKNSGATGPVKKPQEVKAERTTVADRNGQTMPPGSRLAVASGLRIGGTARKVELGLLRSFLLGELTEEVPVDRLIVAGGVHADKHAEMECREGRLKRSWLAGGGVQRPVAAAAEEADLFLAPLSCRMRLCLQSGEGLRGAIWSSGRTLPAKSSRRCRWWATLVSPSPLPSAKPRAVRNLGPLQRYSCNAGASSTWHLCGQTCWRPRQDADRAQGWTMRPDPFSIELSREASKVLLFAGNCKAPQWEFLPASSESTRKRHEEKDVLAICVPDFTEDPSILLINEDLSVQLIKFRLD</sequence>
<dbReference type="InterPro" id="IPR036291">
    <property type="entry name" value="NAD(P)-bd_dom_sf"/>
</dbReference>
<protein>
    <recommendedName>
        <fullName evidence="6">Short-chain dehydrogenase</fullName>
    </recommendedName>
</protein>
<evidence type="ECO:0000256" key="1">
    <source>
        <dbReference type="ARBA" id="ARBA00006484"/>
    </source>
</evidence>
<reference evidence="4" key="1">
    <citation type="submission" date="2023-08" db="EMBL/GenBank/DDBJ databases">
        <authorList>
            <person name="Chen Y."/>
            <person name="Shah S."/>
            <person name="Dougan E. K."/>
            <person name="Thang M."/>
            <person name="Chan C."/>
        </authorList>
    </citation>
    <scope>NUCLEOTIDE SEQUENCE</scope>
</reference>
<keyword evidence="3" id="KW-0472">Membrane</keyword>
<dbReference type="Pfam" id="PF00106">
    <property type="entry name" value="adh_short"/>
    <property type="match status" value="1"/>
</dbReference>
<keyword evidence="3" id="KW-1133">Transmembrane helix</keyword>
<feature type="transmembrane region" description="Helical" evidence="3">
    <location>
        <begin position="21"/>
        <end position="40"/>
    </location>
</feature>
<organism evidence="4 5">
    <name type="scientific">Effrenium voratum</name>
    <dbReference type="NCBI Taxonomy" id="2562239"/>
    <lineage>
        <taxon>Eukaryota</taxon>
        <taxon>Sar</taxon>
        <taxon>Alveolata</taxon>
        <taxon>Dinophyceae</taxon>
        <taxon>Suessiales</taxon>
        <taxon>Symbiodiniaceae</taxon>
        <taxon>Effrenium</taxon>
    </lineage>
</organism>
<keyword evidence="5" id="KW-1185">Reference proteome</keyword>
<comment type="similarity">
    <text evidence="1">Belongs to the short-chain dehydrogenases/reductases (SDR) family.</text>
</comment>
<keyword evidence="3" id="KW-0812">Transmembrane</keyword>
<evidence type="ECO:0008006" key="6">
    <source>
        <dbReference type="Google" id="ProtNLM"/>
    </source>
</evidence>
<name>A0AA36IEU3_9DINO</name>
<dbReference type="PANTHER" id="PTHR24320:SF148">
    <property type="entry name" value="NAD(P)-BINDING ROSSMANN-FOLD SUPERFAMILY PROTEIN"/>
    <property type="match status" value="1"/>
</dbReference>
<gene>
    <name evidence="4" type="ORF">EVOR1521_LOCUS12021</name>
</gene>
<dbReference type="InterPro" id="IPR002347">
    <property type="entry name" value="SDR_fam"/>
</dbReference>
<dbReference type="SUPFAM" id="SSF51735">
    <property type="entry name" value="NAD(P)-binding Rossmann-fold domains"/>
    <property type="match status" value="1"/>
</dbReference>
<evidence type="ECO:0000256" key="2">
    <source>
        <dbReference type="ARBA" id="ARBA00023002"/>
    </source>
</evidence>
<keyword evidence="2" id="KW-0560">Oxidoreductase</keyword>
<dbReference type="Proteomes" id="UP001178507">
    <property type="component" value="Unassembled WGS sequence"/>
</dbReference>
<dbReference type="PANTHER" id="PTHR24320">
    <property type="entry name" value="RETINOL DEHYDROGENASE"/>
    <property type="match status" value="1"/>
</dbReference>
<accession>A0AA36IEU3</accession>
<evidence type="ECO:0000313" key="4">
    <source>
        <dbReference type="EMBL" id="CAJ1385405.1"/>
    </source>
</evidence>
<evidence type="ECO:0000256" key="3">
    <source>
        <dbReference type="SAM" id="Phobius"/>
    </source>
</evidence>
<evidence type="ECO:0000313" key="5">
    <source>
        <dbReference type="Proteomes" id="UP001178507"/>
    </source>
</evidence>
<dbReference type="Gene3D" id="3.40.50.720">
    <property type="entry name" value="NAD(P)-binding Rossmann-like Domain"/>
    <property type="match status" value="1"/>
</dbReference>